<organism evidence="2 3">
    <name type="scientific">Psilocybe cyanescens</name>
    <dbReference type="NCBI Taxonomy" id="93625"/>
    <lineage>
        <taxon>Eukaryota</taxon>
        <taxon>Fungi</taxon>
        <taxon>Dikarya</taxon>
        <taxon>Basidiomycota</taxon>
        <taxon>Agaricomycotina</taxon>
        <taxon>Agaricomycetes</taxon>
        <taxon>Agaricomycetidae</taxon>
        <taxon>Agaricales</taxon>
        <taxon>Agaricineae</taxon>
        <taxon>Strophariaceae</taxon>
        <taxon>Psilocybe</taxon>
    </lineage>
</organism>
<keyword evidence="1" id="KW-0812">Transmembrane</keyword>
<feature type="transmembrane region" description="Helical" evidence="1">
    <location>
        <begin position="14"/>
        <end position="41"/>
    </location>
</feature>
<evidence type="ECO:0000256" key="1">
    <source>
        <dbReference type="SAM" id="Phobius"/>
    </source>
</evidence>
<name>A0A409WZS8_PSICY</name>
<gene>
    <name evidence="2" type="ORF">CVT25_000542</name>
</gene>
<dbReference type="InParanoid" id="A0A409WZS8"/>
<protein>
    <submittedName>
        <fullName evidence="2">Uncharacterized protein</fullName>
    </submittedName>
</protein>
<evidence type="ECO:0000313" key="3">
    <source>
        <dbReference type="Proteomes" id="UP000283269"/>
    </source>
</evidence>
<keyword evidence="3" id="KW-1185">Reference proteome</keyword>
<reference evidence="2 3" key="1">
    <citation type="journal article" date="2018" name="Evol. Lett.">
        <title>Horizontal gene cluster transfer increased hallucinogenic mushroom diversity.</title>
        <authorList>
            <person name="Reynolds H.T."/>
            <person name="Vijayakumar V."/>
            <person name="Gluck-Thaler E."/>
            <person name="Korotkin H.B."/>
            <person name="Matheny P.B."/>
            <person name="Slot J.C."/>
        </authorList>
    </citation>
    <scope>NUCLEOTIDE SEQUENCE [LARGE SCALE GENOMIC DNA]</scope>
    <source>
        <strain evidence="2 3">2631</strain>
    </source>
</reference>
<sequence length="148" mass="15932">MVLFSQIVNLSDTFGVLMIGTFVSAILLGGIYLQISFGIIFTYPTPIESIMGTPEGLGLTNHILEVSGKKIGIPAAICAFLSLRLRLPTKITQAQDGERSFRLTSIEQIPGLPETLAKCILASAAAIDITIAGTLSYYLHTKRTGFKQ</sequence>
<evidence type="ECO:0000313" key="2">
    <source>
        <dbReference type="EMBL" id="PPQ83996.1"/>
    </source>
</evidence>
<dbReference type="Proteomes" id="UP000283269">
    <property type="component" value="Unassembled WGS sequence"/>
</dbReference>
<keyword evidence="1" id="KW-1133">Transmembrane helix</keyword>
<dbReference type="STRING" id="93625.A0A409WZS8"/>
<accession>A0A409WZS8</accession>
<dbReference type="EMBL" id="NHYD01002942">
    <property type="protein sequence ID" value="PPQ83996.1"/>
    <property type="molecule type" value="Genomic_DNA"/>
</dbReference>
<keyword evidence="1" id="KW-0472">Membrane</keyword>
<dbReference type="AlphaFoldDB" id="A0A409WZS8"/>
<comment type="caution">
    <text evidence="2">The sequence shown here is derived from an EMBL/GenBank/DDBJ whole genome shotgun (WGS) entry which is preliminary data.</text>
</comment>
<proteinExistence type="predicted"/>